<keyword evidence="3 6" id="KW-0133">Cell shape</keyword>
<feature type="active site" description="Proton donor/acceptor" evidence="6">
    <location>
        <position position="166"/>
    </location>
</feature>
<accession>I7JUV7</accession>
<dbReference type="eggNOG" id="COG1376">
    <property type="taxonomic scope" value="Bacteria"/>
</dbReference>
<dbReference type="GO" id="GO:0008360">
    <property type="term" value="P:regulation of cell shape"/>
    <property type="evidence" value="ECO:0007669"/>
    <property type="project" value="UniProtKB-UniRule"/>
</dbReference>
<dbReference type="CDD" id="cd16913">
    <property type="entry name" value="YkuD_like"/>
    <property type="match status" value="1"/>
</dbReference>
<evidence type="ECO:0000256" key="1">
    <source>
        <dbReference type="ARBA" id="ARBA00004752"/>
    </source>
</evidence>
<dbReference type="UniPathway" id="UPA00219"/>
<dbReference type="SUPFAM" id="SSF141523">
    <property type="entry name" value="L,D-transpeptidase catalytic domain-like"/>
    <property type="match status" value="1"/>
</dbReference>
<comment type="caution">
    <text evidence="9">The sequence shown here is derived from an EMBL/GenBank/DDBJ whole genome shotgun (WGS) entry which is preliminary data.</text>
</comment>
<dbReference type="PANTHER" id="PTHR30582">
    <property type="entry name" value="L,D-TRANSPEPTIDASE"/>
    <property type="match status" value="1"/>
</dbReference>
<dbReference type="InterPro" id="IPR005490">
    <property type="entry name" value="LD_TPept_cat_dom"/>
</dbReference>
<evidence type="ECO:0000256" key="6">
    <source>
        <dbReference type="PROSITE-ProRule" id="PRU01373"/>
    </source>
</evidence>
<keyword evidence="2" id="KW-0808">Transferase</keyword>
<reference evidence="9 10" key="1">
    <citation type="submission" date="2012-06" db="EMBL/GenBank/DDBJ databases">
        <title>Draft Genome Sequence of Lactobacillus hominis Strain CRBIP 24.179T, isolated from human intestine.</title>
        <authorList>
            <person name="Cousin S."/>
            <person name="Ma L."/>
            <person name="Bizet C."/>
            <person name="Loux V."/>
            <person name="Bouchier C."/>
            <person name="Clermont D."/>
            <person name="Creno S."/>
        </authorList>
    </citation>
    <scope>NUCLEOTIDE SEQUENCE [LARGE SCALE GENOMIC DNA]</scope>
    <source>
        <strain evidence="10">CRBIP 24.179T</strain>
    </source>
</reference>
<dbReference type="InterPro" id="IPR038063">
    <property type="entry name" value="Transpep_catalytic_dom"/>
</dbReference>
<dbReference type="GO" id="GO:0018104">
    <property type="term" value="P:peptidoglycan-protein cross-linking"/>
    <property type="evidence" value="ECO:0007669"/>
    <property type="project" value="TreeGrafter"/>
</dbReference>
<dbReference type="GO" id="GO:0071972">
    <property type="term" value="F:peptidoglycan L,D-transpeptidase activity"/>
    <property type="evidence" value="ECO:0007669"/>
    <property type="project" value="TreeGrafter"/>
</dbReference>
<dbReference type="Proteomes" id="UP000009320">
    <property type="component" value="Unassembled WGS sequence"/>
</dbReference>
<evidence type="ECO:0000313" key="10">
    <source>
        <dbReference type="Proteomes" id="UP000009320"/>
    </source>
</evidence>
<dbReference type="PANTHER" id="PTHR30582:SF2">
    <property type="entry name" value="L,D-TRANSPEPTIDASE YCIB-RELATED"/>
    <property type="match status" value="1"/>
</dbReference>
<gene>
    <name evidence="9" type="ORF">BN55_00180</name>
</gene>
<evidence type="ECO:0000256" key="3">
    <source>
        <dbReference type="ARBA" id="ARBA00022960"/>
    </source>
</evidence>
<dbReference type="AlphaFoldDB" id="I7JUV7"/>
<dbReference type="OrthoDB" id="177750at2"/>
<dbReference type="RefSeq" id="WP_008470632.1">
    <property type="nucleotide sequence ID" value="NZ_AYZP01000002.1"/>
</dbReference>
<feature type="transmembrane region" description="Helical" evidence="7">
    <location>
        <begin position="7"/>
        <end position="26"/>
    </location>
</feature>
<evidence type="ECO:0000256" key="5">
    <source>
        <dbReference type="ARBA" id="ARBA00023316"/>
    </source>
</evidence>
<keyword evidence="5 6" id="KW-0961">Cell wall biogenesis/degradation</keyword>
<dbReference type="InterPro" id="IPR050979">
    <property type="entry name" value="LD-transpeptidase"/>
</dbReference>
<dbReference type="GO" id="GO:0016740">
    <property type="term" value="F:transferase activity"/>
    <property type="evidence" value="ECO:0007669"/>
    <property type="project" value="UniProtKB-KW"/>
</dbReference>
<keyword evidence="7" id="KW-0472">Membrane</keyword>
<dbReference type="GO" id="GO:0071555">
    <property type="term" value="P:cell wall organization"/>
    <property type="evidence" value="ECO:0007669"/>
    <property type="project" value="UniProtKB-UniRule"/>
</dbReference>
<evidence type="ECO:0000256" key="2">
    <source>
        <dbReference type="ARBA" id="ARBA00022679"/>
    </source>
</evidence>
<evidence type="ECO:0000256" key="4">
    <source>
        <dbReference type="ARBA" id="ARBA00022984"/>
    </source>
</evidence>
<sequence length="219" mass="24797">MHKNVKLLGIIVVIAIFLCGFAVFQYNSRSLNIFEPTKTVKVKSSKKVPKKKEKKFLLYKDPSDIEKEGTWKKKSEKKTQPNLATVKDLWIRVSLKGNRTYIMSGNKPIYTMLSTAGRFNKSGKSDTPVGTYHIEAEKGQAFFNQKLGEGALNYVSWHKHGIYLFHSVPTKKDKSINVKEANKLGKTAASHGCVRLSIPDSKWLMNNVPYGTKVVIKKY</sequence>
<keyword evidence="7" id="KW-0812">Transmembrane</keyword>
<comment type="pathway">
    <text evidence="1 6">Cell wall biogenesis; peptidoglycan biosynthesis.</text>
</comment>
<feature type="active site" description="Nucleophile" evidence="6">
    <location>
        <position position="193"/>
    </location>
</feature>
<organism evidence="9 10">
    <name type="scientific">Lactobacillus hominis DSM 23910 = CRBIP 24.179</name>
    <dbReference type="NCBI Taxonomy" id="1423758"/>
    <lineage>
        <taxon>Bacteria</taxon>
        <taxon>Bacillati</taxon>
        <taxon>Bacillota</taxon>
        <taxon>Bacilli</taxon>
        <taxon>Lactobacillales</taxon>
        <taxon>Lactobacillaceae</taxon>
        <taxon>Lactobacillus</taxon>
    </lineage>
</organism>
<dbReference type="Gene3D" id="2.40.440.10">
    <property type="entry name" value="L,D-transpeptidase catalytic domain-like"/>
    <property type="match status" value="1"/>
</dbReference>
<evidence type="ECO:0000256" key="7">
    <source>
        <dbReference type="SAM" id="Phobius"/>
    </source>
</evidence>
<evidence type="ECO:0000259" key="8">
    <source>
        <dbReference type="PROSITE" id="PS52029"/>
    </source>
</evidence>
<name>I7JUV7_9LACO</name>
<protein>
    <submittedName>
        <fullName evidence="9">ErfK/YbiS/YcfS/YnhG superfamily protein</fullName>
    </submittedName>
</protein>
<dbReference type="GeneID" id="82846995"/>
<dbReference type="GO" id="GO:0005576">
    <property type="term" value="C:extracellular region"/>
    <property type="evidence" value="ECO:0007669"/>
    <property type="project" value="TreeGrafter"/>
</dbReference>
<dbReference type="EMBL" id="CAKE01000009">
    <property type="protein sequence ID" value="CCI81756.1"/>
    <property type="molecule type" value="Genomic_DNA"/>
</dbReference>
<proteinExistence type="predicted"/>
<keyword evidence="10" id="KW-1185">Reference proteome</keyword>
<dbReference type="Pfam" id="PF03734">
    <property type="entry name" value="YkuD"/>
    <property type="match status" value="1"/>
</dbReference>
<dbReference type="STRING" id="1423758.FC41_GL001037"/>
<feature type="domain" description="L,D-TPase catalytic" evidence="8">
    <location>
        <begin position="89"/>
        <end position="217"/>
    </location>
</feature>
<keyword evidence="4 6" id="KW-0573">Peptidoglycan synthesis</keyword>
<dbReference type="PROSITE" id="PS52029">
    <property type="entry name" value="LD_TPASE"/>
    <property type="match status" value="1"/>
</dbReference>
<keyword evidence="7" id="KW-1133">Transmembrane helix</keyword>
<evidence type="ECO:0000313" key="9">
    <source>
        <dbReference type="EMBL" id="CCI81756.1"/>
    </source>
</evidence>